<feature type="domain" description="RES" evidence="1">
    <location>
        <begin position="29"/>
        <end position="156"/>
    </location>
</feature>
<proteinExistence type="predicted"/>
<name>A0ABT4W1L6_9RHOB</name>
<evidence type="ECO:0000259" key="1">
    <source>
        <dbReference type="Pfam" id="PF08808"/>
    </source>
</evidence>
<dbReference type="Proteomes" id="UP001528040">
    <property type="component" value="Unassembled WGS sequence"/>
</dbReference>
<protein>
    <submittedName>
        <fullName evidence="2">RES family NAD+ phosphorylase</fullName>
    </submittedName>
</protein>
<evidence type="ECO:0000313" key="3">
    <source>
        <dbReference type="Proteomes" id="UP001528040"/>
    </source>
</evidence>
<gene>
    <name evidence="2" type="ORF">O2N63_06040</name>
</gene>
<evidence type="ECO:0000313" key="2">
    <source>
        <dbReference type="EMBL" id="MDA5093648.1"/>
    </source>
</evidence>
<accession>A0ABT4W1L6</accession>
<comment type="caution">
    <text evidence="2">The sequence shown here is derived from an EMBL/GenBank/DDBJ whole genome shotgun (WGS) entry which is preliminary data.</text>
</comment>
<dbReference type="InterPro" id="IPR014914">
    <property type="entry name" value="RES_dom"/>
</dbReference>
<dbReference type="RefSeq" id="WP_271053330.1">
    <property type="nucleotide sequence ID" value="NZ_JAQIIO010000002.1"/>
</dbReference>
<reference evidence="2 3" key="1">
    <citation type="submission" date="2023-01" db="EMBL/GenBank/DDBJ databases">
        <authorList>
            <person name="Yoon J.-W."/>
        </authorList>
    </citation>
    <scope>NUCLEOTIDE SEQUENCE [LARGE SCALE GENOMIC DNA]</scope>
    <source>
        <strain evidence="2 3">KMU-50</strain>
    </source>
</reference>
<keyword evidence="3" id="KW-1185">Reference proteome</keyword>
<dbReference type="EMBL" id="JAQIIO010000002">
    <property type="protein sequence ID" value="MDA5093648.1"/>
    <property type="molecule type" value="Genomic_DNA"/>
</dbReference>
<sequence length="166" mass="18704">MTFQRHIKSLQGRFWRSIFLGQEENLLAPAKAPHGRWHYGGQKALYLSGSPEGCRVAVKAYQRSEDPPRGIFPIDVEADRIVDLRLPEIRNALGISLDDLHVFWATLHSEGIHPSTWRISDALRDEGADGVLTPSRSRPDLTHLTLFRWNGVSEPRVARGGSPQTF</sequence>
<dbReference type="Pfam" id="PF08808">
    <property type="entry name" value="RES"/>
    <property type="match status" value="1"/>
</dbReference>
<organism evidence="2 3">
    <name type="scientific">Aliiroseovarius salicola</name>
    <dbReference type="NCBI Taxonomy" id="3009082"/>
    <lineage>
        <taxon>Bacteria</taxon>
        <taxon>Pseudomonadati</taxon>
        <taxon>Pseudomonadota</taxon>
        <taxon>Alphaproteobacteria</taxon>
        <taxon>Rhodobacterales</taxon>
        <taxon>Paracoccaceae</taxon>
        <taxon>Aliiroseovarius</taxon>
    </lineage>
</organism>